<keyword evidence="4" id="KW-1185">Reference proteome</keyword>
<dbReference type="Gene3D" id="1.10.10.60">
    <property type="entry name" value="Homeodomain-like"/>
    <property type="match status" value="1"/>
</dbReference>
<dbReference type="PROSITE" id="PS51998">
    <property type="entry name" value="DEK_C"/>
    <property type="match status" value="1"/>
</dbReference>
<comment type="caution">
    <text evidence="3">The sequence shown here is derived from an EMBL/GenBank/DDBJ whole genome shotgun (WGS) entry which is preliminary data.</text>
</comment>
<protein>
    <recommendedName>
        <fullName evidence="2">DEK-C domain-containing protein</fullName>
    </recommendedName>
</protein>
<gene>
    <name evidence="3" type="ORF">IWW36_004928</name>
</gene>
<dbReference type="SUPFAM" id="SSF109715">
    <property type="entry name" value="DEK C-terminal domain"/>
    <property type="match status" value="1"/>
</dbReference>
<dbReference type="Pfam" id="PF08766">
    <property type="entry name" value="DEK_C"/>
    <property type="match status" value="1"/>
</dbReference>
<evidence type="ECO:0000256" key="1">
    <source>
        <dbReference type="SAM" id="MobiDB-lite"/>
    </source>
</evidence>
<dbReference type="EMBL" id="JANBUW010000892">
    <property type="protein sequence ID" value="KAJ2845098.1"/>
    <property type="molecule type" value="Genomic_DNA"/>
</dbReference>
<accession>A0A9W8I505</accession>
<name>A0A9W8I505_9FUNG</name>
<dbReference type="OrthoDB" id="370884at2759"/>
<proteinExistence type="predicted"/>
<evidence type="ECO:0000313" key="3">
    <source>
        <dbReference type="EMBL" id="KAJ2845098.1"/>
    </source>
</evidence>
<reference evidence="3" key="1">
    <citation type="submission" date="2022-07" db="EMBL/GenBank/DDBJ databases">
        <title>Phylogenomic reconstructions and comparative analyses of Kickxellomycotina fungi.</title>
        <authorList>
            <person name="Reynolds N.K."/>
            <person name="Stajich J.E."/>
            <person name="Barry K."/>
            <person name="Grigoriev I.V."/>
            <person name="Crous P."/>
            <person name="Smith M.E."/>
        </authorList>
    </citation>
    <scope>NUCLEOTIDE SEQUENCE</scope>
    <source>
        <strain evidence="3">NRRL 1566</strain>
    </source>
</reference>
<dbReference type="InterPro" id="IPR014876">
    <property type="entry name" value="DEK_C"/>
</dbReference>
<sequence>MMPMQDLSGSATHSVHSSGLYPTDDQIVDAVRRILVNADLSTTTKKAIRAQLAQDFNVDLSAKKEFISKVVDQMLIGS</sequence>
<evidence type="ECO:0000313" key="4">
    <source>
        <dbReference type="Proteomes" id="UP001139887"/>
    </source>
</evidence>
<feature type="domain" description="DEK-C" evidence="2">
    <location>
        <begin position="21"/>
        <end position="76"/>
    </location>
</feature>
<evidence type="ECO:0000259" key="2">
    <source>
        <dbReference type="PROSITE" id="PS51998"/>
    </source>
</evidence>
<organism evidence="3 4">
    <name type="scientific">Coemansia brasiliensis</name>
    <dbReference type="NCBI Taxonomy" id="2650707"/>
    <lineage>
        <taxon>Eukaryota</taxon>
        <taxon>Fungi</taxon>
        <taxon>Fungi incertae sedis</taxon>
        <taxon>Zoopagomycota</taxon>
        <taxon>Kickxellomycotina</taxon>
        <taxon>Kickxellomycetes</taxon>
        <taxon>Kickxellales</taxon>
        <taxon>Kickxellaceae</taxon>
        <taxon>Coemansia</taxon>
    </lineage>
</organism>
<dbReference type="Proteomes" id="UP001139887">
    <property type="component" value="Unassembled WGS sequence"/>
</dbReference>
<dbReference type="AlphaFoldDB" id="A0A9W8I505"/>
<feature type="compositionally biased region" description="Polar residues" evidence="1">
    <location>
        <begin position="7"/>
        <end position="17"/>
    </location>
</feature>
<feature type="region of interest" description="Disordered" evidence="1">
    <location>
        <begin position="1"/>
        <end position="21"/>
    </location>
</feature>